<feature type="chain" id="PRO_5041152165" evidence="4">
    <location>
        <begin position="22"/>
        <end position="971"/>
    </location>
</feature>
<dbReference type="PANTHER" id="PTHR22906:SF21">
    <property type="entry name" value="SEMA DOMAIN-CONTAINING PROTEIN"/>
    <property type="match status" value="1"/>
</dbReference>
<protein>
    <submittedName>
        <fullName evidence="6 7">Apple domain-containing protein</fullName>
    </submittedName>
</protein>
<dbReference type="PANTHER" id="PTHR22906">
    <property type="entry name" value="PROPERDIN"/>
    <property type="match status" value="1"/>
</dbReference>
<evidence type="ECO:0000313" key="7">
    <source>
        <dbReference type="WBParaSite" id="PgR015_g140_t02"/>
    </source>
</evidence>
<evidence type="ECO:0000313" key="6">
    <source>
        <dbReference type="WBParaSite" id="PgR015_g140_t01"/>
    </source>
</evidence>
<dbReference type="WBParaSite" id="PgR015_g140_t01">
    <property type="protein sequence ID" value="PgR015_g140_t01"/>
    <property type="gene ID" value="PgR015_g140"/>
</dbReference>
<feature type="compositionally biased region" description="Polar residues" evidence="3">
    <location>
        <begin position="33"/>
        <end position="52"/>
    </location>
</feature>
<keyword evidence="1" id="KW-0677">Repeat</keyword>
<dbReference type="PROSITE" id="PS50092">
    <property type="entry name" value="TSP1"/>
    <property type="match status" value="9"/>
</dbReference>
<evidence type="ECO:0000256" key="3">
    <source>
        <dbReference type="SAM" id="MobiDB-lite"/>
    </source>
</evidence>
<sequence>TVKMRVVIVNLQLLIVACTSGLVVPPKGNGDQASVNETATKTGNAAVTSTTPHSDEKPEELCLRMHNNTAFMGVEPFARLRLYSASDCRKNCLEAYPKCVGVMFYYIHSGDKNKKHICYLFDKNSVNEEVALVPEKPSSPLDMVRSLEIVTNCHEFDPFPPLDVHFAMSTDKVPLKKRDVGFERPIRANGPWTPWSVCTLRTRSQVRSQPCEYGRHVQRRRCPHHVPVGTVSSGFVQPSSNYMLIAIPYPPTPYVHPSIQTEEYAQIMAVHQEQVQKSCCYRQQYVHQQLQQYPIGGAVQQVNYAMPAVPACPRPCAPFAGVGSPPWQQTGGTATVGQGALQHVHYQAASLLQYPPETTFVNQQQPHPHTQPHLQPQPYPQPQPQPQLQPQTQRYPQPQPQAQPYPQPEPQPLHPTLGHPIYEPGPQQVYYPSPQLEHLPSPQPSGEPLHHPQRPNGDKDVQPRLHETRPAPIQLRPPVWGEWSEWSACSGSCDIGTQQRYRKCETTHAGCEGEAVQQRPCEDIPFCETWAPWSEWSACRATCGSGERSRSRHCHLGKSHCDGLDFEVEACDAGTCPGWSAWEAWSDCTVTCGQGTRRRMRTCERGFCQGERYEEGACENAPCSHWADWQEWSYCSVSCGSGTKSRHRICIGNYCEGEPSQQEECVDDEQCPTWTAWQPWSQCSVTCGYGLQSRVRVCLGAHCPGHKVEEAQCELGPCAAWSNWQEWSQCSSSCGAGIQTRSRTCMYGRECADESEEIQQCTGTASCAQWTAWGSWSTCDKDCGPGKRTRRRDCISSEGYASESCQGDSSETSSCNSQPCCEWTVWNSWSGCDRDCGGGRITRTRMCLRLGVGQDASCHCSGYDREQKGCNKGSCPQPSQPDAEPKPPTIVQPVYQPIIVPGAVRPPSGPGASCQWSEWCGWTDYGYGVARRSRTCVGDYGCTCYGAAVEEANCSSRCEEEVPCEWPCRKK</sequence>
<feature type="compositionally biased region" description="Basic and acidic residues" evidence="3">
    <location>
        <begin position="456"/>
        <end position="469"/>
    </location>
</feature>
<dbReference type="Pfam" id="PF00090">
    <property type="entry name" value="TSP_1"/>
    <property type="match status" value="8"/>
</dbReference>
<feature type="region of interest" description="Disordered" evidence="3">
    <location>
        <begin position="33"/>
        <end position="57"/>
    </location>
</feature>
<dbReference type="SMART" id="SM00209">
    <property type="entry name" value="TSP1"/>
    <property type="match status" value="9"/>
</dbReference>
<feature type="compositionally biased region" description="Pro residues" evidence="3">
    <location>
        <begin position="375"/>
        <end position="387"/>
    </location>
</feature>
<evidence type="ECO:0000313" key="5">
    <source>
        <dbReference type="Proteomes" id="UP000887569"/>
    </source>
</evidence>
<dbReference type="InterPro" id="IPR036383">
    <property type="entry name" value="TSP1_rpt_sf"/>
</dbReference>
<proteinExistence type="predicted"/>
<dbReference type="AlphaFoldDB" id="A0A915AVG6"/>
<dbReference type="InterPro" id="IPR000884">
    <property type="entry name" value="TSP1_rpt"/>
</dbReference>
<dbReference type="SUPFAM" id="SSF82895">
    <property type="entry name" value="TSP-1 type 1 repeat"/>
    <property type="match status" value="8"/>
</dbReference>
<feature type="region of interest" description="Disordered" evidence="3">
    <location>
        <begin position="360"/>
        <end position="475"/>
    </location>
</feature>
<reference evidence="6 7" key="1">
    <citation type="submission" date="2022-11" db="UniProtKB">
        <authorList>
            <consortium name="WormBaseParasite"/>
        </authorList>
    </citation>
    <scope>IDENTIFICATION</scope>
</reference>
<accession>A0A915AVG6</accession>
<dbReference type="Proteomes" id="UP000887569">
    <property type="component" value="Unplaced"/>
</dbReference>
<keyword evidence="2" id="KW-1015">Disulfide bond</keyword>
<dbReference type="Gene3D" id="2.20.100.10">
    <property type="entry name" value="Thrombospondin type-1 (TSP1) repeat"/>
    <property type="match status" value="8"/>
</dbReference>
<organism evidence="5 7">
    <name type="scientific">Parascaris univalens</name>
    <name type="common">Nematode worm</name>
    <dbReference type="NCBI Taxonomy" id="6257"/>
    <lineage>
        <taxon>Eukaryota</taxon>
        <taxon>Metazoa</taxon>
        <taxon>Ecdysozoa</taxon>
        <taxon>Nematoda</taxon>
        <taxon>Chromadorea</taxon>
        <taxon>Rhabditida</taxon>
        <taxon>Spirurina</taxon>
        <taxon>Ascaridomorpha</taxon>
        <taxon>Ascaridoidea</taxon>
        <taxon>Ascarididae</taxon>
        <taxon>Parascaris</taxon>
    </lineage>
</organism>
<evidence type="ECO:0000256" key="4">
    <source>
        <dbReference type="SAM" id="SignalP"/>
    </source>
</evidence>
<keyword evidence="5" id="KW-1185">Reference proteome</keyword>
<dbReference type="InterPro" id="IPR052065">
    <property type="entry name" value="Compl_asym_regulator"/>
</dbReference>
<evidence type="ECO:0000256" key="2">
    <source>
        <dbReference type="ARBA" id="ARBA00023157"/>
    </source>
</evidence>
<dbReference type="WBParaSite" id="PgR015_g140_t02">
    <property type="protein sequence ID" value="PgR015_g140_t02"/>
    <property type="gene ID" value="PgR015_g140"/>
</dbReference>
<feature type="compositionally biased region" description="Pro residues" evidence="3">
    <location>
        <begin position="397"/>
        <end position="413"/>
    </location>
</feature>
<feature type="signal peptide" evidence="4">
    <location>
        <begin position="1"/>
        <end position="21"/>
    </location>
</feature>
<keyword evidence="4" id="KW-0732">Signal</keyword>
<evidence type="ECO:0000256" key="1">
    <source>
        <dbReference type="ARBA" id="ARBA00022737"/>
    </source>
</evidence>
<name>A0A915AVG6_PARUN</name>
<feature type="compositionally biased region" description="Low complexity" evidence="3">
    <location>
        <begin position="363"/>
        <end position="374"/>
    </location>
</feature>